<evidence type="ECO:0000313" key="2">
    <source>
        <dbReference type="EMBL" id="GMI19303.1"/>
    </source>
</evidence>
<evidence type="ECO:0000313" key="3">
    <source>
        <dbReference type="Proteomes" id="UP001165060"/>
    </source>
</evidence>
<dbReference type="EMBL" id="BRYB01002427">
    <property type="protein sequence ID" value="GMI19303.1"/>
    <property type="molecule type" value="Genomic_DNA"/>
</dbReference>
<dbReference type="Proteomes" id="UP001165060">
    <property type="component" value="Unassembled WGS sequence"/>
</dbReference>
<keyword evidence="3" id="KW-1185">Reference proteome</keyword>
<name>A0ABQ6M4I9_9STRA</name>
<gene>
    <name evidence="2" type="ORF">TeGR_g10033</name>
</gene>
<sequence length="100" mass="10721">MKSMASSLGGASVEFARAGPTTPEGKKMTASLTELYSDGERESLVKGMSPKQKSQPIWEAMRSSGAFSAFEDEGEGSDEELSGDLTSVLRRSKDFTGNNY</sequence>
<accession>A0ABQ6M4I9</accession>
<organism evidence="2 3">
    <name type="scientific">Tetraparma gracilis</name>
    <dbReference type="NCBI Taxonomy" id="2962635"/>
    <lineage>
        <taxon>Eukaryota</taxon>
        <taxon>Sar</taxon>
        <taxon>Stramenopiles</taxon>
        <taxon>Ochrophyta</taxon>
        <taxon>Bolidophyceae</taxon>
        <taxon>Parmales</taxon>
        <taxon>Triparmaceae</taxon>
        <taxon>Tetraparma</taxon>
    </lineage>
</organism>
<proteinExistence type="predicted"/>
<comment type="caution">
    <text evidence="2">The sequence shown here is derived from an EMBL/GenBank/DDBJ whole genome shotgun (WGS) entry which is preliminary data.</text>
</comment>
<reference evidence="2 3" key="1">
    <citation type="journal article" date="2023" name="Commun. Biol.">
        <title>Genome analysis of Parmales, the sister group of diatoms, reveals the evolutionary specialization of diatoms from phago-mixotrophs to photoautotrophs.</title>
        <authorList>
            <person name="Ban H."/>
            <person name="Sato S."/>
            <person name="Yoshikawa S."/>
            <person name="Yamada K."/>
            <person name="Nakamura Y."/>
            <person name="Ichinomiya M."/>
            <person name="Sato N."/>
            <person name="Blanc-Mathieu R."/>
            <person name="Endo H."/>
            <person name="Kuwata A."/>
            <person name="Ogata H."/>
        </authorList>
    </citation>
    <scope>NUCLEOTIDE SEQUENCE [LARGE SCALE GENOMIC DNA]</scope>
</reference>
<protein>
    <submittedName>
        <fullName evidence="2">Uncharacterized protein</fullName>
    </submittedName>
</protein>
<evidence type="ECO:0000256" key="1">
    <source>
        <dbReference type="SAM" id="MobiDB-lite"/>
    </source>
</evidence>
<feature type="region of interest" description="Disordered" evidence="1">
    <location>
        <begin position="1"/>
        <end position="31"/>
    </location>
</feature>